<evidence type="ECO:0008006" key="3">
    <source>
        <dbReference type="Google" id="ProtNLM"/>
    </source>
</evidence>
<proteinExistence type="predicted"/>
<sequence length="62" mass="7106">MFGWLRRDPRKKLETQYAHKLEQARDAQRNGNIQGYAQLMSEAEEILQEIDSLPASTSEAGK</sequence>
<organism evidence="1 2">
    <name type="scientific">Gimesia maris</name>
    <dbReference type="NCBI Taxonomy" id="122"/>
    <lineage>
        <taxon>Bacteria</taxon>
        <taxon>Pseudomonadati</taxon>
        <taxon>Planctomycetota</taxon>
        <taxon>Planctomycetia</taxon>
        <taxon>Planctomycetales</taxon>
        <taxon>Planctomycetaceae</taxon>
        <taxon>Gimesia</taxon>
    </lineage>
</organism>
<dbReference type="AlphaFoldDB" id="A0A3D3R5H4"/>
<comment type="caution">
    <text evidence="1">The sequence shown here is derived from an EMBL/GenBank/DDBJ whole genome shotgun (WGS) entry which is preliminary data.</text>
</comment>
<evidence type="ECO:0000313" key="1">
    <source>
        <dbReference type="EMBL" id="HCO24073.1"/>
    </source>
</evidence>
<dbReference type="Pfam" id="PF20027">
    <property type="entry name" value="DUF6435"/>
    <property type="match status" value="1"/>
</dbReference>
<name>A0A3D3R5H4_9PLAN</name>
<dbReference type="Proteomes" id="UP000263642">
    <property type="component" value="Unassembled WGS sequence"/>
</dbReference>
<gene>
    <name evidence="1" type="ORF">DIT97_13885</name>
</gene>
<dbReference type="InterPro" id="IPR045493">
    <property type="entry name" value="DUF6435"/>
</dbReference>
<evidence type="ECO:0000313" key="2">
    <source>
        <dbReference type="Proteomes" id="UP000263642"/>
    </source>
</evidence>
<accession>A0A3D3R5H4</accession>
<dbReference type="EMBL" id="DQAY01000078">
    <property type="protein sequence ID" value="HCO24073.1"/>
    <property type="molecule type" value="Genomic_DNA"/>
</dbReference>
<reference evidence="1 2" key="1">
    <citation type="journal article" date="2018" name="Nat. Biotechnol.">
        <title>A standardized bacterial taxonomy based on genome phylogeny substantially revises the tree of life.</title>
        <authorList>
            <person name="Parks D.H."/>
            <person name="Chuvochina M."/>
            <person name="Waite D.W."/>
            <person name="Rinke C."/>
            <person name="Skarshewski A."/>
            <person name="Chaumeil P.A."/>
            <person name="Hugenholtz P."/>
        </authorList>
    </citation>
    <scope>NUCLEOTIDE SEQUENCE [LARGE SCALE GENOMIC DNA]</scope>
    <source>
        <strain evidence="1">UBA9375</strain>
    </source>
</reference>
<protein>
    <recommendedName>
        <fullName evidence="3">Lacal_2735 family protein</fullName>
    </recommendedName>
</protein>
<dbReference type="NCBIfam" id="NF033487">
    <property type="entry name" value="Lacal_2735_fam"/>
    <property type="match status" value="1"/>
</dbReference>